<dbReference type="PANTHER" id="PTHR35145">
    <property type="entry name" value="CYTOPLASMIC PROTEIN-RELATED"/>
    <property type="match status" value="1"/>
</dbReference>
<dbReference type="Pfam" id="PF04237">
    <property type="entry name" value="YjbR"/>
    <property type="match status" value="1"/>
</dbReference>
<protein>
    <recommendedName>
        <fullName evidence="3">MmcQ/YjbR family DNA-binding protein</fullName>
    </recommendedName>
</protein>
<sequence>MLEKILSYIFTKYQVFPEQIFKKYPGYMVFRHRHNERWFGVLMSLKTKNLKDKSLIFARDKNITLINLKLEPGLVALMLDNRHFLPAYHMNKRHWISVVIDEETPLEEVFDLIDDSYKLTQNAKVKGIL</sequence>
<dbReference type="InterPro" id="IPR007351">
    <property type="entry name" value="YjbR"/>
</dbReference>
<dbReference type="Gene3D" id="3.90.1150.30">
    <property type="match status" value="1"/>
</dbReference>
<dbReference type="RefSeq" id="WP_230057313.1">
    <property type="nucleotide sequence ID" value="NZ_CAJHOE010000004.1"/>
</dbReference>
<evidence type="ECO:0008006" key="3">
    <source>
        <dbReference type="Google" id="ProtNLM"/>
    </source>
</evidence>
<dbReference type="SUPFAM" id="SSF142906">
    <property type="entry name" value="YjbR-like"/>
    <property type="match status" value="1"/>
</dbReference>
<name>A0ABN7K8L4_9BACT</name>
<evidence type="ECO:0000313" key="1">
    <source>
        <dbReference type="EMBL" id="CAD7288874.1"/>
    </source>
</evidence>
<dbReference type="PANTHER" id="PTHR35145:SF1">
    <property type="entry name" value="CYTOPLASMIC PROTEIN"/>
    <property type="match status" value="1"/>
</dbReference>
<dbReference type="InterPro" id="IPR038056">
    <property type="entry name" value="YjbR-like_sf"/>
</dbReference>
<accession>A0ABN7K8L4</accession>
<proteinExistence type="predicted"/>
<gene>
    <name evidence="1" type="ORF">LMG8286_01571</name>
</gene>
<keyword evidence="2" id="KW-1185">Reference proteome</keyword>
<dbReference type="Proteomes" id="UP000789359">
    <property type="component" value="Unassembled WGS sequence"/>
</dbReference>
<organism evidence="1 2">
    <name type="scientific">Campylobacter suis</name>
    <dbReference type="NCBI Taxonomy" id="2790657"/>
    <lineage>
        <taxon>Bacteria</taxon>
        <taxon>Pseudomonadati</taxon>
        <taxon>Campylobacterota</taxon>
        <taxon>Epsilonproteobacteria</taxon>
        <taxon>Campylobacterales</taxon>
        <taxon>Campylobacteraceae</taxon>
        <taxon>Campylobacter</taxon>
    </lineage>
</organism>
<evidence type="ECO:0000313" key="2">
    <source>
        <dbReference type="Proteomes" id="UP000789359"/>
    </source>
</evidence>
<dbReference type="EMBL" id="CAJHOE010000004">
    <property type="protein sequence ID" value="CAD7288874.1"/>
    <property type="molecule type" value="Genomic_DNA"/>
</dbReference>
<reference evidence="1 2" key="1">
    <citation type="submission" date="2020-11" db="EMBL/GenBank/DDBJ databases">
        <authorList>
            <person name="Peeters C."/>
        </authorList>
    </citation>
    <scope>NUCLEOTIDE SEQUENCE [LARGE SCALE GENOMIC DNA]</scope>
    <source>
        <strain evidence="1 2">LMG 8286</strain>
    </source>
</reference>
<comment type="caution">
    <text evidence="1">The sequence shown here is derived from an EMBL/GenBank/DDBJ whole genome shotgun (WGS) entry which is preliminary data.</text>
</comment>
<dbReference type="InterPro" id="IPR058532">
    <property type="entry name" value="YjbR/MT2646/Rv2570-like"/>
</dbReference>